<evidence type="ECO:0000256" key="1">
    <source>
        <dbReference type="SAM" id="Phobius"/>
    </source>
</evidence>
<protein>
    <submittedName>
        <fullName evidence="2">Uncharacterized protein</fullName>
    </submittedName>
</protein>
<evidence type="ECO:0000313" key="2">
    <source>
        <dbReference type="EMBL" id="KHN85689.1"/>
    </source>
</evidence>
<feature type="transmembrane region" description="Helical" evidence="1">
    <location>
        <begin position="76"/>
        <end position="100"/>
    </location>
</feature>
<dbReference type="Proteomes" id="UP000031036">
    <property type="component" value="Unassembled WGS sequence"/>
</dbReference>
<dbReference type="EMBL" id="JPKZ01000746">
    <property type="protein sequence ID" value="KHN85689.1"/>
    <property type="molecule type" value="Genomic_DNA"/>
</dbReference>
<keyword evidence="1" id="KW-0472">Membrane</keyword>
<sequence length="178" mass="19887">MCNPSSPSLTQAIRILTRGPGAAWSNDLKRSRFNARCIRLPLFILTPVAVHSIHLCSLCLPIIHTVFISTFPASQSFVTAATATRVNIITAAATVIWCYVTKRNTERHVRIKNAQRMLHKAIRSASTRGKHSHATCKMPCQCFRKNQLCSHHPLPAHKPGRSRSIIFKLRTSTLLRNG</sequence>
<dbReference type="AlphaFoldDB" id="A0A0B2VW86"/>
<accession>A0A0B2VW86</accession>
<proteinExistence type="predicted"/>
<comment type="caution">
    <text evidence="2">The sequence shown here is derived from an EMBL/GenBank/DDBJ whole genome shotgun (WGS) entry which is preliminary data.</text>
</comment>
<name>A0A0B2VW86_TOXCA</name>
<keyword evidence="3" id="KW-1185">Reference proteome</keyword>
<reference evidence="2 3" key="1">
    <citation type="submission" date="2014-11" db="EMBL/GenBank/DDBJ databases">
        <title>Genetic blueprint of the zoonotic pathogen Toxocara canis.</title>
        <authorList>
            <person name="Zhu X.-Q."/>
            <person name="Korhonen P.K."/>
            <person name="Cai H."/>
            <person name="Young N.D."/>
            <person name="Nejsum P."/>
            <person name="von Samson-Himmelstjerna G."/>
            <person name="Boag P.R."/>
            <person name="Tan P."/>
            <person name="Li Q."/>
            <person name="Min J."/>
            <person name="Yang Y."/>
            <person name="Wang X."/>
            <person name="Fang X."/>
            <person name="Hall R.S."/>
            <person name="Hofmann A."/>
            <person name="Sternberg P.W."/>
            <person name="Jex A.R."/>
            <person name="Gasser R.B."/>
        </authorList>
    </citation>
    <scope>NUCLEOTIDE SEQUENCE [LARGE SCALE GENOMIC DNA]</scope>
    <source>
        <strain evidence="2">PN_DK_2014</strain>
    </source>
</reference>
<evidence type="ECO:0000313" key="3">
    <source>
        <dbReference type="Proteomes" id="UP000031036"/>
    </source>
</evidence>
<organism evidence="2 3">
    <name type="scientific">Toxocara canis</name>
    <name type="common">Canine roundworm</name>
    <dbReference type="NCBI Taxonomy" id="6265"/>
    <lineage>
        <taxon>Eukaryota</taxon>
        <taxon>Metazoa</taxon>
        <taxon>Ecdysozoa</taxon>
        <taxon>Nematoda</taxon>
        <taxon>Chromadorea</taxon>
        <taxon>Rhabditida</taxon>
        <taxon>Spirurina</taxon>
        <taxon>Ascaridomorpha</taxon>
        <taxon>Ascaridoidea</taxon>
        <taxon>Toxocaridae</taxon>
        <taxon>Toxocara</taxon>
    </lineage>
</organism>
<gene>
    <name evidence="2" type="ORF">Tcan_16793</name>
</gene>
<keyword evidence="1" id="KW-1133">Transmembrane helix</keyword>
<feature type="transmembrane region" description="Helical" evidence="1">
    <location>
        <begin position="40"/>
        <end position="64"/>
    </location>
</feature>
<keyword evidence="1" id="KW-0812">Transmembrane</keyword>